<dbReference type="EC" id="3.1.1.-" evidence="3"/>
<organism evidence="5 6">
    <name type="scientific">Paludibaculum fermentans</name>
    <dbReference type="NCBI Taxonomy" id="1473598"/>
    <lineage>
        <taxon>Bacteria</taxon>
        <taxon>Pseudomonadati</taxon>
        <taxon>Acidobacteriota</taxon>
        <taxon>Terriglobia</taxon>
        <taxon>Bryobacterales</taxon>
        <taxon>Bryobacteraceae</taxon>
        <taxon>Paludibaculum</taxon>
    </lineage>
</organism>
<evidence type="ECO:0000259" key="4">
    <source>
        <dbReference type="Pfam" id="PF00135"/>
    </source>
</evidence>
<protein>
    <recommendedName>
        <fullName evidence="3">Carboxylic ester hydrolase</fullName>
        <ecNumber evidence="3">3.1.1.-</ecNumber>
    </recommendedName>
</protein>
<dbReference type="Proteomes" id="UP000593892">
    <property type="component" value="Chromosome"/>
</dbReference>
<dbReference type="InterPro" id="IPR002018">
    <property type="entry name" value="CarbesteraseB"/>
</dbReference>
<dbReference type="Gene3D" id="3.40.50.1820">
    <property type="entry name" value="alpha/beta hydrolase"/>
    <property type="match status" value="1"/>
</dbReference>
<feature type="chain" id="PRO_5033112519" description="Carboxylic ester hydrolase" evidence="3">
    <location>
        <begin position="24"/>
        <end position="540"/>
    </location>
</feature>
<evidence type="ECO:0000313" key="6">
    <source>
        <dbReference type="Proteomes" id="UP000593892"/>
    </source>
</evidence>
<evidence type="ECO:0000256" key="1">
    <source>
        <dbReference type="ARBA" id="ARBA00005964"/>
    </source>
</evidence>
<dbReference type="GO" id="GO:0052689">
    <property type="term" value="F:carboxylic ester hydrolase activity"/>
    <property type="evidence" value="ECO:0007669"/>
    <property type="project" value="TreeGrafter"/>
</dbReference>
<comment type="similarity">
    <text evidence="1 3">Belongs to the type-B carboxylesterase/lipase family.</text>
</comment>
<dbReference type="InterPro" id="IPR019819">
    <property type="entry name" value="Carboxylesterase_B_CS"/>
</dbReference>
<evidence type="ECO:0000256" key="2">
    <source>
        <dbReference type="ARBA" id="ARBA00022801"/>
    </source>
</evidence>
<keyword evidence="6" id="KW-1185">Reference proteome</keyword>
<dbReference type="AlphaFoldDB" id="A0A7S7NWZ9"/>
<dbReference type="InterPro" id="IPR050654">
    <property type="entry name" value="AChE-related_enzymes"/>
</dbReference>
<feature type="signal peptide" evidence="3">
    <location>
        <begin position="1"/>
        <end position="23"/>
    </location>
</feature>
<keyword evidence="3" id="KW-0732">Signal</keyword>
<proteinExistence type="inferred from homology"/>
<dbReference type="PANTHER" id="PTHR43918:SF4">
    <property type="entry name" value="CARBOXYLIC ESTER HYDROLASE"/>
    <property type="match status" value="1"/>
</dbReference>
<dbReference type="Pfam" id="PF00135">
    <property type="entry name" value="COesterase"/>
    <property type="match status" value="1"/>
</dbReference>
<keyword evidence="2 3" id="KW-0378">Hydrolase</keyword>
<accession>A0A7S7NWZ9</accession>
<dbReference type="PROSITE" id="PS00122">
    <property type="entry name" value="CARBOXYLESTERASE_B_1"/>
    <property type="match status" value="1"/>
</dbReference>
<feature type="domain" description="Carboxylesterase type B" evidence="4">
    <location>
        <begin position="25"/>
        <end position="520"/>
    </location>
</feature>
<dbReference type="InterPro" id="IPR029058">
    <property type="entry name" value="AB_hydrolase_fold"/>
</dbReference>
<name>A0A7S7NWZ9_PALFE</name>
<evidence type="ECO:0000313" key="5">
    <source>
        <dbReference type="EMBL" id="QOY91320.1"/>
    </source>
</evidence>
<dbReference type="PANTHER" id="PTHR43918">
    <property type="entry name" value="ACETYLCHOLINESTERASE"/>
    <property type="match status" value="1"/>
</dbReference>
<dbReference type="SUPFAM" id="SSF53474">
    <property type="entry name" value="alpha/beta-Hydrolases"/>
    <property type="match status" value="1"/>
</dbReference>
<dbReference type="PROSITE" id="PS00941">
    <property type="entry name" value="CARBOXYLESTERASE_B_2"/>
    <property type="match status" value="1"/>
</dbReference>
<evidence type="ECO:0000256" key="3">
    <source>
        <dbReference type="RuleBase" id="RU361235"/>
    </source>
</evidence>
<gene>
    <name evidence="5" type="ORF">IRI77_15635</name>
</gene>
<dbReference type="InterPro" id="IPR019826">
    <property type="entry name" value="Carboxylesterase_B_AS"/>
</dbReference>
<dbReference type="RefSeq" id="WP_194452974.1">
    <property type="nucleotide sequence ID" value="NZ_CP063849.1"/>
</dbReference>
<reference evidence="5 6" key="1">
    <citation type="submission" date="2020-10" db="EMBL/GenBank/DDBJ databases">
        <title>Complete genome sequence of Paludibaculum fermentans P105T, a facultatively anaerobic acidobacterium capable of dissimilatory Fe(III) reduction.</title>
        <authorList>
            <person name="Dedysh S.N."/>
            <person name="Beletsky A.V."/>
            <person name="Kulichevskaya I.S."/>
            <person name="Mardanov A.V."/>
            <person name="Ravin N.V."/>
        </authorList>
    </citation>
    <scope>NUCLEOTIDE SEQUENCE [LARGE SCALE GENOMIC DNA]</scope>
    <source>
        <strain evidence="5 6">P105</strain>
    </source>
</reference>
<dbReference type="KEGG" id="pfer:IRI77_15635"/>
<dbReference type="EMBL" id="CP063849">
    <property type="protein sequence ID" value="QOY91320.1"/>
    <property type="molecule type" value="Genomic_DNA"/>
</dbReference>
<sequence length="540" mass="57613">MKLSSSLCFCALAGLVAVQGAPAGPRVKTVNGVVEGITAKSGVRMFRAVPFATPPVGELRWKAPQPPKNWQGVRPAVEFAASCMQRPIFGDMEFRGKGTSEDCLYLNVWTPARTAAEKLPVLVYFFGGGLMAGDGSEYRYDGESMATKGIVSVTINYRLSVFGFLAHPELTAEAAYHSSGNYGFLDQNAALQWVQANIAAFGGDPKRVTIAGQSAGSRSVSVQLLSPLSKGLFAGAILESGSMVSGTKPLSLADAEKRGMEFMAAAGAQSLKDLRAIPGEKVLAMTAQPAWTRFEAIADGYQVAAKDLIECADKGELSRVPLLLGWVTEDRNAQSLLGENPATPEGYTAAVRKLFGADADRVLALYPAGQTADQVLDAAQTLATDRGMGYNMWRLAEGHRQSSGQPVFRFLYGRPRPKFLGRADQLPGTAGGIITNAAAASSVPKWRGAVHSAEIEYALGNLATNKHYAWELADYKLSEVMEGYFANFIKTGDPNGAGLPKWPAYAPGSGFQIMSLNAESGAVPEARQRYQLLDAILHAK</sequence>